<accession>A0A919VM74</accession>
<dbReference type="InterPro" id="IPR027470">
    <property type="entry name" value="Cation_efflux_CTD"/>
</dbReference>
<sequence>MTAEGKPARVPEQTPTAGPPLTEPDDHLPAGVAGGSALPAPAEPTSPAGSSDDKGNESVGTVVVAGLANLAIAAAKLVAGMLSGSAAMLSEAAHSLADTVTEVFLFVALRRGTKEPDEEHPFGYGKESFVWAFIAALFTFIGGAGFSIYHGVTTIISGEHSGQFLVSYVVLEVSFLAEGTSFLKAQRQVTGESRRWNISRRRFLRLTSDTTVKAVYFEDAAALIGLILAAAGIALSQITGSELWDGVASIAIGLLLLVVATVLARANVSLLVGRAVPRRMHNQIADDLAGIPVVTAVPTLLTMQLGPGAILVAAKVDFDDEVSGAEIEAASDEAERRLRSRYPGIRYVFLDPTRGRAARDHRDGGVDI</sequence>
<evidence type="ECO:0000259" key="8">
    <source>
        <dbReference type="Pfam" id="PF01545"/>
    </source>
</evidence>
<dbReference type="NCBIfam" id="TIGR01297">
    <property type="entry name" value="CDF"/>
    <property type="match status" value="1"/>
</dbReference>
<dbReference type="AlphaFoldDB" id="A0A919VM74"/>
<dbReference type="PANTHER" id="PTHR13414:SF9">
    <property type="entry name" value="PROTON-COUPLED ZINC ANTIPORTER SLC30A9, MITOCHONDRIAL"/>
    <property type="match status" value="1"/>
</dbReference>
<gene>
    <name evidence="10" type="ORF">Aau02nite_32230</name>
</gene>
<dbReference type="Pfam" id="PF16916">
    <property type="entry name" value="ZT_dimer"/>
    <property type="match status" value="1"/>
</dbReference>
<dbReference type="InterPro" id="IPR002524">
    <property type="entry name" value="Cation_efflux"/>
</dbReference>
<dbReference type="SUPFAM" id="SSF161111">
    <property type="entry name" value="Cation efflux protein transmembrane domain-like"/>
    <property type="match status" value="1"/>
</dbReference>
<evidence type="ECO:0000259" key="9">
    <source>
        <dbReference type="Pfam" id="PF16916"/>
    </source>
</evidence>
<evidence type="ECO:0000313" key="10">
    <source>
        <dbReference type="EMBL" id="GIM68567.1"/>
    </source>
</evidence>
<dbReference type="Proteomes" id="UP000681340">
    <property type="component" value="Unassembled WGS sequence"/>
</dbReference>
<dbReference type="EMBL" id="BOQL01000026">
    <property type="protein sequence ID" value="GIM68567.1"/>
    <property type="molecule type" value="Genomic_DNA"/>
</dbReference>
<evidence type="ECO:0000313" key="11">
    <source>
        <dbReference type="Proteomes" id="UP000681340"/>
    </source>
</evidence>
<name>A0A919VM74_9ACTN</name>
<dbReference type="SUPFAM" id="SSF160240">
    <property type="entry name" value="Cation efflux protein cytoplasmic domain-like"/>
    <property type="match status" value="1"/>
</dbReference>
<dbReference type="InterPro" id="IPR027469">
    <property type="entry name" value="Cation_efflux_TMD_sf"/>
</dbReference>
<feature type="region of interest" description="Disordered" evidence="6">
    <location>
        <begin position="1"/>
        <end position="56"/>
    </location>
</feature>
<dbReference type="Gene3D" id="1.20.1510.10">
    <property type="entry name" value="Cation efflux protein transmembrane domain"/>
    <property type="match status" value="1"/>
</dbReference>
<keyword evidence="4 7" id="KW-1133">Transmembrane helix</keyword>
<dbReference type="GO" id="GO:0016020">
    <property type="term" value="C:membrane"/>
    <property type="evidence" value="ECO:0007669"/>
    <property type="project" value="UniProtKB-SubCell"/>
</dbReference>
<keyword evidence="2" id="KW-0813">Transport</keyword>
<dbReference type="InterPro" id="IPR058533">
    <property type="entry name" value="Cation_efflux_TM"/>
</dbReference>
<dbReference type="PANTHER" id="PTHR13414">
    <property type="entry name" value="HUEL-CATION TRANSPORTER"/>
    <property type="match status" value="1"/>
</dbReference>
<evidence type="ECO:0000256" key="7">
    <source>
        <dbReference type="SAM" id="Phobius"/>
    </source>
</evidence>
<evidence type="ECO:0000256" key="6">
    <source>
        <dbReference type="SAM" id="MobiDB-lite"/>
    </source>
</evidence>
<organism evidence="10 11">
    <name type="scientific">Actinoplanes auranticolor</name>
    <dbReference type="NCBI Taxonomy" id="47988"/>
    <lineage>
        <taxon>Bacteria</taxon>
        <taxon>Bacillati</taxon>
        <taxon>Actinomycetota</taxon>
        <taxon>Actinomycetes</taxon>
        <taxon>Micromonosporales</taxon>
        <taxon>Micromonosporaceae</taxon>
        <taxon>Actinoplanes</taxon>
    </lineage>
</organism>
<dbReference type="GO" id="GO:0006829">
    <property type="term" value="P:zinc ion transport"/>
    <property type="evidence" value="ECO:0007669"/>
    <property type="project" value="InterPro"/>
</dbReference>
<evidence type="ECO:0000256" key="5">
    <source>
        <dbReference type="ARBA" id="ARBA00023136"/>
    </source>
</evidence>
<dbReference type="InterPro" id="IPR036837">
    <property type="entry name" value="Cation_efflux_CTD_sf"/>
</dbReference>
<evidence type="ECO:0000256" key="2">
    <source>
        <dbReference type="ARBA" id="ARBA00022448"/>
    </source>
</evidence>
<comment type="subcellular location">
    <subcellularLocation>
        <location evidence="1">Membrane</location>
        <topology evidence="1">Multi-pass membrane protein</topology>
    </subcellularLocation>
</comment>
<feature type="transmembrane region" description="Helical" evidence="7">
    <location>
        <begin position="129"/>
        <end position="152"/>
    </location>
</feature>
<evidence type="ECO:0000256" key="4">
    <source>
        <dbReference type="ARBA" id="ARBA00022989"/>
    </source>
</evidence>
<keyword evidence="3 7" id="KW-0812">Transmembrane</keyword>
<protein>
    <submittedName>
        <fullName evidence="10">Cation diffusion facilitator transporter</fullName>
    </submittedName>
</protein>
<feature type="transmembrane region" description="Helical" evidence="7">
    <location>
        <begin position="215"/>
        <end position="235"/>
    </location>
</feature>
<feature type="domain" description="Cation efflux protein transmembrane" evidence="8">
    <location>
        <begin position="62"/>
        <end position="272"/>
    </location>
</feature>
<comment type="caution">
    <text evidence="10">The sequence shown here is derived from an EMBL/GenBank/DDBJ whole genome shotgun (WGS) entry which is preliminary data.</text>
</comment>
<feature type="transmembrane region" description="Helical" evidence="7">
    <location>
        <begin position="59"/>
        <end position="79"/>
    </location>
</feature>
<dbReference type="InterPro" id="IPR040177">
    <property type="entry name" value="SLC30A9"/>
</dbReference>
<feature type="domain" description="Cation efflux protein cytoplasmic" evidence="9">
    <location>
        <begin position="280"/>
        <end position="348"/>
    </location>
</feature>
<evidence type="ECO:0000256" key="3">
    <source>
        <dbReference type="ARBA" id="ARBA00022692"/>
    </source>
</evidence>
<dbReference type="Pfam" id="PF01545">
    <property type="entry name" value="Cation_efflux"/>
    <property type="match status" value="1"/>
</dbReference>
<keyword evidence="5 7" id="KW-0472">Membrane</keyword>
<reference evidence="10" key="1">
    <citation type="submission" date="2021-03" db="EMBL/GenBank/DDBJ databases">
        <title>Whole genome shotgun sequence of Actinoplanes auranticolor NBRC 12245.</title>
        <authorList>
            <person name="Komaki H."/>
            <person name="Tamura T."/>
        </authorList>
    </citation>
    <scope>NUCLEOTIDE SEQUENCE</scope>
    <source>
        <strain evidence="10">NBRC 12245</strain>
    </source>
</reference>
<feature type="transmembrane region" description="Helical" evidence="7">
    <location>
        <begin position="247"/>
        <end position="272"/>
    </location>
</feature>
<dbReference type="GO" id="GO:0008324">
    <property type="term" value="F:monoatomic cation transmembrane transporter activity"/>
    <property type="evidence" value="ECO:0007669"/>
    <property type="project" value="InterPro"/>
</dbReference>
<evidence type="ECO:0000256" key="1">
    <source>
        <dbReference type="ARBA" id="ARBA00004141"/>
    </source>
</evidence>
<keyword evidence="11" id="KW-1185">Reference proteome</keyword>
<proteinExistence type="predicted"/>